<dbReference type="Pfam" id="PF12973">
    <property type="entry name" value="Cupin_7"/>
    <property type="match status" value="1"/>
</dbReference>
<dbReference type="Gene3D" id="2.60.120.10">
    <property type="entry name" value="Jelly Rolls"/>
    <property type="match status" value="1"/>
</dbReference>
<comment type="caution">
    <text evidence="2">The sequence shown here is derived from an EMBL/GenBank/DDBJ whole genome shotgun (WGS) entry which is preliminary data.</text>
</comment>
<gene>
    <name evidence="2" type="ORF">HRUBRA_00850</name>
</gene>
<evidence type="ECO:0000313" key="2">
    <source>
        <dbReference type="EMBL" id="KGE04511.1"/>
    </source>
</evidence>
<evidence type="ECO:0000259" key="1">
    <source>
        <dbReference type="Pfam" id="PF12973"/>
    </source>
</evidence>
<dbReference type="eggNOG" id="ENOG5033PT2">
    <property type="taxonomic scope" value="Bacteria"/>
</dbReference>
<dbReference type="InterPro" id="IPR011051">
    <property type="entry name" value="RmlC_Cupin_sf"/>
</dbReference>
<dbReference type="SUPFAM" id="SSF51182">
    <property type="entry name" value="RmlC-like cupins"/>
    <property type="match status" value="1"/>
</dbReference>
<dbReference type="HOGENOM" id="CLU_1710742_0_0_6"/>
<feature type="domain" description="ChrR-like cupin" evidence="1">
    <location>
        <begin position="19"/>
        <end position="110"/>
    </location>
</feature>
<evidence type="ECO:0000313" key="3">
    <source>
        <dbReference type="Proteomes" id="UP000029640"/>
    </source>
</evidence>
<dbReference type="Proteomes" id="UP000029640">
    <property type="component" value="Unassembled WGS sequence"/>
</dbReference>
<dbReference type="EMBL" id="AUVB01000024">
    <property type="protein sequence ID" value="KGE04511.1"/>
    <property type="molecule type" value="Genomic_DNA"/>
</dbReference>
<organism evidence="2 3">
    <name type="scientific">Pseudohaliea rubra DSM 19751</name>
    <dbReference type="NCBI Taxonomy" id="1265313"/>
    <lineage>
        <taxon>Bacteria</taxon>
        <taxon>Pseudomonadati</taxon>
        <taxon>Pseudomonadota</taxon>
        <taxon>Gammaproteobacteria</taxon>
        <taxon>Cellvibrionales</taxon>
        <taxon>Halieaceae</taxon>
        <taxon>Pseudohaliea</taxon>
    </lineage>
</organism>
<dbReference type="InterPro" id="IPR014710">
    <property type="entry name" value="RmlC-like_jellyroll"/>
</dbReference>
<dbReference type="AlphaFoldDB" id="A0A095XXP9"/>
<reference evidence="2 3" key="1">
    <citation type="journal article" date="2014" name="Genome Announc.">
        <title>Genome Sequence of Gammaproteobacterial Pseudohaliea rubra Type Strain DSM 19751, Isolated from Coastal Seawater of the Mediterranean Sea.</title>
        <authorList>
            <person name="Spring S."/>
            <person name="Fiebig A."/>
            <person name="Riedel T."/>
            <person name="Goker M."/>
            <person name="Klenk H.P."/>
        </authorList>
    </citation>
    <scope>NUCLEOTIDE SEQUENCE [LARGE SCALE GENOMIC DNA]</scope>
    <source>
        <strain evidence="2 3">DSM 19751</strain>
    </source>
</reference>
<sequence length="153" mass="17443">MRFVDPLSMEWDAGLVDPQLAPGVAIKPLREDPETGEVSFLYCSPPHRVPPGMAKPQWTHPMVEELYCLEGEYVWGDCGRMGPGGYAWWREDVYHGPAGTDTGYHLFVRTIGGPLVNHFDDEKKPFTWEPEYRPQLPADLMQYAAAYDRPPNY</sequence>
<proteinExistence type="predicted"/>
<keyword evidence="3" id="KW-1185">Reference proteome</keyword>
<name>A0A095XXP9_9GAMM</name>
<protein>
    <recommendedName>
        <fullName evidence="1">ChrR-like cupin domain-containing protein</fullName>
    </recommendedName>
</protein>
<accession>A0A095XXP9</accession>
<dbReference type="InterPro" id="IPR025979">
    <property type="entry name" value="ChrR-like_cupin_dom"/>
</dbReference>